<dbReference type="InterPro" id="IPR026443">
    <property type="entry name" value="Rhombo_lipo"/>
</dbReference>
<evidence type="ECO:0000313" key="2">
    <source>
        <dbReference type="EMBL" id="BCR03421.1"/>
    </source>
</evidence>
<evidence type="ECO:0000256" key="1">
    <source>
        <dbReference type="SAM" id="SignalP"/>
    </source>
</evidence>
<dbReference type="NCBIfam" id="TIGR04179">
    <property type="entry name" value="rhombo_lipo"/>
    <property type="match status" value="1"/>
</dbReference>
<feature type="chain" id="PRO_5047161168" evidence="1">
    <location>
        <begin position="25"/>
        <end position="283"/>
    </location>
</feature>
<dbReference type="RefSeq" id="WP_221250895.1">
    <property type="nucleotide sequence ID" value="NZ_AP024355.1"/>
</dbReference>
<proteinExistence type="predicted"/>
<reference evidence="2 3" key="2">
    <citation type="journal article" date="2021" name="Int. J. Syst. Evol. Microbiol.">
        <title>Isolation and Polyphasic Characterization of Desulfuromonas versatilis sp. Nov., an Electrogenic Bacteria Capable of Versatile Metabolism Isolated from a Graphene Oxide-Reducing Enrichment Culture.</title>
        <authorList>
            <person name="Xie L."/>
            <person name="Yoshida N."/>
            <person name="Ishii S."/>
            <person name="Meng L."/>
        </authorList>
    </citation>
    <scope>NUCLEOTIDE SEQUENCE [LARGE SCALE GENOMIC DNA]</scope>
    <source>
        <strain evidence="2 3">NIT-T3</strain>
    </source>
</reference>
<feature type="signal peptide" evidence="1">
    <location>
        <begin position="1"/>
        <end position="24"/>
    </location>
</feature>
<reference evidence="2 3" key="1">
    <citation type="journal article" date="2016" name="C (Basel)">
        <title>Selective Growth of and Electricity Production by Marine Exoelectrogenic Bacteria in Self-Aggregated Hydrogel of Microbially Reduced Graphene Oxide.</title>
        <authorList>
            <person name="Yoshida N."/>
            <person name="Goto Y."/>
            <person name="Miyata Y."/>
        </authorList>
    </citation>
    <scope>NUCLEOTIDE SEQUENCE [LARGE SCALE GENOMIC DNA]</scope>
    <source>
        <strain evidence="2 3">NIT-T3</strain>
    </source>
</reference>
<gene>
    <name evidence="2" type="ORF">DESUT3_04900</name>
</gene>
<dbReference type="EMBL" id="AP024355">
    <property type="protein sequence ID" value="BCR03421.1"/>
    <property type="molecule type" value="Genomic_DNA"/>
</dbReference>
<name>A0ABN6DTD7_9BACT</name>
<evidence type="ECO:0000313" key="3">
    <source>
        <dbReference type="Proteomes" id="UP001319827"/>
    </source>
</evidence>
<sequence>MNRRGSRHLLTLLSLAAVLFLATAGCMTRSTHKASSVVQFLYPQKAEPVEVPQVPTLALPLTVGIAFVPSTAAQTGLHLSEKDKLELMKKISAEFTQYPFVKGIEMIPSAYLRPEGSFDNLNQIRTMYGTEVIALLSYDQVQHTDEGLLSLSYWTLVGAYLVRGEKNDTSTMLDAAVYDIPSRKLLFRAPGLSQITGKATPVNLSEQLRLDSRAGFDRAAEDLVVNLREQLVQFQETVRSRPEEVRIVHQPGYRGGGAAGVLLLALAALLGGSRRAGRRGESH</sequence>
<accession>A0ABN6DTD7</accession>
<dbReference type="Proteomes" id="UP001319827">
    <property type="component" value="Chromosome"/>
</dbReference>
<organism evidence="2 3">
    <name type="scientific">Desulfuromonas versatilis</name>
    <dbReference type="NCBI Taxonomy" id="2802975"/>
    <lineage>
        <taxon>Bacteria</taxon>
        <taxon>Pseudomonadati</taxon>
        <taxon>Thermodesulfobacteriota</taxon>
        <taxon>Desulfuromonadia</taxon>
        <taxon>Desulfuromonadales</taxon>
        <taxon>Desulfuromonadaceae</taxon>
        <taxon>Desulfuromonas</taxon>
    </lineage>
</organism>
<keyword evidence="3" id="KW-1185">Reference proteome</keyword>
<keyword evidence="2" id="KW-0449">Lipoprotein</keyword>
<protein>
    <submittedName>
        <fullName evidence="2">Rhombotarget lipoprotein</fullName>
    </submittedName>
</protein>
<dbReference type="PROSITE" id="PS51257">
    <property type="entry name" value="PROKAR_LIPOPROTEIN"/>
    <property type="match status" value="1"/>
</dbReference>
<keyword evidence="1" id="KW-0732">Signal</keyword>